<evidence type="ECO:0000313" key="2">
    <source>
        <dbReference type="EMBL" id="SHK37621.1"/>
    </source>
</evidence>
<evidence type="ECO:0000313" key="3">
    <source>
        <dbReference type="Proteomes" id="UP000183997"/>
    </source>
</evidence>
<dbReference type="OrthoDB" id="108903at2"/>
<dbReference type="PROSITE" id="PS51257">
    <property type="entry name" value="PROKAR_LIPOPROTEIN"/>
    <property type="match status" value="1"/>
</dbReference>
<dbReference type="Pfam" id="PF07676">
    <property type="entry name" value="PD40"/>
    <property type="match status" value="3"/>
</dbReference>
<dbReference type="PANTHER" id="PTHR36842:SF1">
    <property type="entry name" value="PROTEIN TOLB"/>
    <property type="match status" value="1"/>
</dbReference>
<reference evidence="3" key="1">
    <citation type="submission" date="2016-11" db="EMBL/GenBank/DDBJ databases">
        <authorList>
            <person name="Varghese N."/>
            <person name="Submissions S."/>
        </authorList>
    </citation>
    <scope>NUCLEOTIDE SEQUENCE [LARGE SCALE GENOMIC DNA]</scope>
    <source>
        <strain evidence="3">DSM 10349</strain>
    </source>
</reference>
<dbReference type="RefSeq" id="WP_072912898.1">
    <property type="nucleotide sequence ID" value="NZ_FRAR01000012.1"/>
</dbReference>
<proteinExistence type="inferred from homology"/>
<name>A0A1M6RYU4_9FIRM</name>
<sequence length="367" mass="40900">MKRLFVLTMALFLAVGFIGCSGQKEKKEDNGVKVIPKPPKQELSVVSIDKLHDGLAQDISPDGKTLLFSWNMGQPDKDPNDEMAPANLLHTMNLADGSVKKLSNSEIHQGSARYSPDGKNIAFLENVETFFQAYVMENKLDAPKKLIHKSDEIANSIAWSPDGQTFAVSYFLINKGRIVLYDAQGNEKQSFQQQSGIAIFPQFLDNNTLLYVSVNRGDNTLKVMALDVTAGTNKPKEFVAGTNFKVSPDKRSLAYLVNDGDRSQWKIKVNAIDSNLKVGSTLTEASVKDSSVQMAWSPDSRYLLFSDESNIWAINTKNGEKKQLVSDMRMINHLLWAGDEGIIFTAISKEDEKKGNYNFNTYLIKLK</sequence>
<accession>A0A1M6RYU4</accession>
<evidence type="ECO:0000256" key="1">
    <source>
        <dbReference type="ARBA" id="ARBA00009820"/>
    </source>
</evidence>
<dbReference type="InterPro" id="IPR011042">
    <property type="entry name" value="6-blade_b-propeller_TolB-like"/>
</dbReference>
<dbReference type="STRING" id="1121421.SAMN02745123_01630"/>
<dbReference type="InterPro" id="IPR011659">
    <property type="entry name" value="WD40"/>
</dbReference>
<dbReference type="SUPFAM" id="SSF82171">
    <property type="entry name" value="DPP6 N-terminal domain-like"/>
    <property type="match status" value="1"/>
</dbReference>
<dbReference type="Proteomes" id="UP000183997">
    <property type="component" value="Unassembled WGS sequence"/>
</dbReference>
<dbReference type="AlphaFoldDB" id="A0A1M6RYU4"/>
<protein>
    <submittedName>
        <fullName evidence="2">TolB protein</fullName>
    </submittedName>
</protein>
<dbReference type="EMBL" id="FRAR01000012">
    <property type="protein sequence ID" value="SHK37621.1"/>
    <property type="molecule type" value="Genomic_DNA"/>
</dbReference>
<comment type="similarity">
    <text evidence="1">Belongs to the TolB family.</text>
</comment>
<dbReference type="PANTHER" id="PTHR36842">
    <property type="entry name" value="PROTEIN TOLB HOMOLOG"/>
    <property type="match status" value="1"/>
</dbReference>
<gene>
    <name evidence="2" type="ORF">SAMN02745123_01630</name>
</gene>
<organism evidence="2 3">
    <name type="scientific">Desulforamulus aeronauticus DSM 10349</name>
    <dbReference type="NCBI Taxonomy" id="1121421"/>
    <lineage>
        <taxon>Bacteria</taxon>
        <taxon>Bacillati</taxon>
        <taxon>Bacillota</taxon>
        <taxon>Clostridia</taxon>
        <taxon>Eubacteriales</taxon>
        <taxon>Peptococcaceae</taxon>
        <taxon>Desulforamulus</taxon>
    </lineage>
</organism>
<dbReference type="Gene3D" id="2.120.10.30">
    <property type="entry name" value="TolB, C-terminal domain"/>
    <property type="match status" value="2"/>
</dbReference>
<keyword evidence="3" id="KW-1185">Reference proteome</keyword>